<reference evidence="1 2" key="1">
    <citation type="submission" date="2016-05" db="EMBL/GenBank/DDBJ databases">
        <title>Bacillus thuringiensis and Bacillus weihenstephanensis as novel biocontrol agents of wilt causing Verticillium species.</title>
        <authorList>
            <person name="Hollensteiner J."/>
            <person name="Wemheuer F."/>
            <person name="Harting R."/>
            <person name="Kolarzyk A."/>
            <person name="Diaz-Valerio S."/>
            <person name="Poehlein A."/>
            <person name="Brzuszkiewicz E."/>
            <person name="Nesemann K."/>
            <person name="Braus-Stromeyer S."/>
            <person name="Braus G."/>
            <person name="Daniel R."/>
            <person name="Liesegang H."/>
        </authorList>
    </citation>
    <scope>NUCLEOTIDE SEQUENCE [LARGE SCALE GENOMIC DNA]</scope>
    <source>
        <strain evidence="1 2">GOE8</strain>
    </source>
</reference>
<accession>A0A1E8B056</accession>
<dbReference type="AlphaFoldDB" id="A0A1E8B056"/>
<dbReference type="Gene3D" id="3.30.70.1230">
    <property type="entry name" value="Nucleotide cyclase"/>
    <property type="match status" value="1"/>
</dbReference>
<evidence type="ECO:0000313" key="2">
    <source>
        <dbReference type="Proteomes" id="UP000175706"/>
    </source>
</evidence>
<proteinExistence type="predicted"/>
<dbReference type="EMBL" id="LXLT01000067">
    <property type="protein sequence ID" value="OFD71848.1"/>
    <property type="molecule type" value="Genomic_DNA"/>
</dbReference>
<sequence length="362" mass="41515">MNSKGTKYRSIISTDKRYRIHQNPLYFILNENQNIFKSAEYRASEQEVQRIIELELEQDFKIGGHVDFDYLLDNIKEYDDFNKESNQQANVKLCSLFVDLRNFTRRALFVNEPGIESIQEIANLKQKAISTWIKLARFYQAHIHSITGDGLMILIGGTQPEDADDWTLGARAYLLALRILETTDTLNEELKQILIEKGKPTHAINHNNLLDIKVGVEFSSETLMNPQGVVVNVDGVKKAVGEIKATAFEIDFSAKLLGHYNSIKTNKIEGTPKYGRVLLMGERYKELMNFIDEASIVHYANYEKQMFDVKQSRKVLYRDCKDHKDSIITIDEVAALCNVHDISEQARMASIHIAREEKTQHG</sequence>
<name>A0A1E8B056_BACMY</name>
<dbReference type="Proteomes" id="UP000175706">
    <property type="component" value="Unassembled WGS sequence"/>
</dbReference>
<evidence type="ECO:0008006" key="3">
    <source>
        <dbReference type="Google" id="ProtNLM"/>
    </source>
</evidence>
<protein>
    <recommendedName>
        <fullName evidence="3">Guanylate cyclase domain-containing protein</fullName>
    </recommendedName>
</protein>
<gene>
    <name evidence="1" type="ORF">BWGOE8_51180</name>
</gene>
<organism evidence="1 2">
    <name type="scientific">Bacillus mycoides</name>
    <dbReference type="NCBI Taxonomy" id="1405"/>
    <lineage>
        <taxon>Bacteria</taxon>
        <taxon>Bacillati</taxon>
        <taxon>Bacillota</taxon>
        <taxon>Bacilli</taxon>
        <taxon>Bacillales</taxon>
        <taxon>Bacillaceae</taxon>
        <taxon>Bacillus</taxon>
        <taxon>Bacillus cereus group</taxon>
    </lineage>
</organism>
<dbReference type="SUPFAM" id="SSF55073">
    <property type="entry name" value="Nucleotide cyclase"/>
    <property type="match status" value="1"/>
</dbReference>
<dbReference type="RefSeq" id="WP_070145437.1">
    <property type="nucleotide sequence ID" value="NZ_LXLT01000067.1"/>
</dbReference>
<dbReference type="InterPro" id="IPR029787">
    <property type="entry name" value="Nucleotide_cyclase"/>
</dbReference>
<comment type="caution">
    <text evidence="1">The sequence shown here is derived from an EMBL/GenBank/DDBJ whole genome shotgun (WGS) entry which is preliminary data.</text>
</comment>
<evidence type="ECO:0000313" key="1">
    <source>
        <dbReference type="EMBL" id="OFD71848.1"/>
    </source>
</evidence>
<dbReference type="PATRIC" id="fig|86662.25.peg.5249"/>